<comment type="caution">
    <text evidence="4">The sequence shown here is derived from an EMBL/GenBank/DDBJ whole genome shotgun (WGS) entry which is preliminary data.</text>
</comment>
<dbReference type="InterPro" id="IPR027417">
    <property type="entry name" value="P-loop_NTPase"/>
</dbReference>
<dbReference type="GO" id="GO:0008146">
    <property type="term" value="F:sulfotransferase activity"/>
    <property type="evidence" value="ECO:0007669"/>
    <property type="project" value="InterPro"/>
</dbReference>
<reference evidence="4 5" key="1">
    <citation type="submission" date="2018-11" db="EMBL/GenBank/DDBJ databases">
        <title>Genomic Encyclopedia of Type Strains, Phase IV (KMG-IV): sequencing the most valuable type-strain genomes for metagenomic binning, comparative biology and taxonomic classification.</title>
        <authorList>
            <person name="Goeker M."/>
        </authorList>
    </citation>
    <scope>NUCLEOTIDE SEQUENCE [LARGE SCALE GENOMIC DNA]</scope>
    <source>
        <strain evidence="4 5">DSM 104731</strain>
    </source>
</reference>
<sequence>MTVSSPRMPDFIIIGSMKSGTTTLHEDLDLHPDVVMSSWKEPGYFVGPDFGGPAKLPLPAARTADYIKLFENVRDDQICGESSTHYTKSPKLNNAAQNIYDRLGPNTKLIYVMRDPVKRAISQYGHEFQHGETDVPTLSDAIDSYAPIINTSRYAMQLESYRALFPAENILCLKFENIMTDRQGYVEKVLEFLGADVSKMPKLDEGVVRNTAEARRSWSGWARQLRAWPFFQTQIEPRLPHSVLKFAKSFVTKPPRKIELGGDKQELEARILAKLSAEDLAVYKAAQ</sequence>
<proteinExistence type="predicted"/>
<dbReference type="SUPFAM" id="SSF52540">
    <property type="entry name" value="P-loop containing nucleoside triphosphate hydrolases"/>
    <property type="match status" value="1"/>
</dbReference>
<dbReference type="Proteomes" id="UP000269689">
    <property type="component" value="Unassembled WGS sequence"/>
</dbReference>
<keyword evidence="1 4" id="KW-0808">Transferase</keyword>
<dbReference type="OrthoDB" id="981508at2"/>
<dbReference type="RefSeq" id="WP_123792043.1">
    <property type="nucleotide sequence ID" value="NZ_RKQK01000001.1"/>
</dbReference>
<accession>A0A3N4V431</accession>
<keyword evidence="2" id="KW-0325">Glycoprotein</keyword>
<evidence type="ECO:0000259" key="3">
    <source>
        <dbReference type="Pfam" id="PF00685"/>
    </source>
</evidence>
<evidence type="ECO:0000256" key="2">
    <source>
        <dbReference type="ARBA" id="ARBA00023180"/>
    </source>
</evidence>
<evidence type="ECO:0000313" key="4">
    <source>
        <dbReference type="EMBL" id="RPE71867.1"/>
    </source>
</evidence>
<evidence type="ECO:0000313" key="5">
    <source>
        <dbReference type="Proteomes" id="UP000269689"/>
    </source>
</evidence>
<name>A0A3N4V431_9RHOB</name>
<keyword evidence="5" id="KW-1185">Reference proteome</keyword>
<feature type="domain" description="Sulfotransferase" evidence="3">
    <location>
        <begin position="9"/>
        <end position="205"/>
    </location>
</feature>
<organism evidence="4 5">
    <name type="scientific">Pacificibacter maritimus</name>
    <dbReference type="NCBI Taxonomy" id="762213"/>
    <lineage>
        <taxon>Bacteria</taxon>
        <taxon>Pseudomonadati</taxon>
        <taxon>Pseudomonadota</taxon>
        <taxon>Alphaproteobacteria</taxon>
        <taxon>Rhodobacterales</taxon>
        <taxon>Roseobacteraceae</taxon>
        <taxon>Pacificibacter</taxon>
    </lineage>
</organism>
<dbReference type="InterPro" id="IPR000863">
    <property type="entry name" value="Sulfotransferase_dom"/>
</dbReference>
<gene>
    <name evidence="4" type="ORF">EDD53_0998</name>
</gene>
<dbReference type="EMBL" id="RKQK01000001">
    <property type="protein sequence ID" value="RPE71867.1"/>
    <property type="molecule type" value="Genomic_DNA"/>
</dbReference>
<dbReference type="Pfam" id="PF00685">
    <property type="entry name" value="Sulfotransfer_1"/>
    <property type="match status" value="1"/>
</dbReference>
<protein>
    <submittedName>
        <fullName evidence="4">Sulfotransferase domain-containing protein</fullName>
    </submittedName>
</protein>
<dbReference type="PANTHER" id="PTHR10605:SF56">
    <property type="entry name" value="BIFUNCTIONAL HEPARAN SULFATE N-DEACETYLASE_N-SULFOTRANSFERASE"/>
    <property type="match status" value="1"/>
</dbReference>
<evidence type="ECO:0000256" key="1">
    <source>
        <dbReference type="ARBA" id="ARBA00022679"/>
    </source>
</evidence>
<dbReference type="AlphaFoldDB" id="A0A3N4V431"/>
<dbReference type="Gene3D" id="3.40.50.300">
    <property type="entry name" value="P-loop containing nucleotide triphosphate hydrolases"/>
    <property type="match status" value="1"/>
</dbReference>
<dbReference type="PANTHER" id="PTHR10605">
    <property type="entry name" value="HEPARAN SULFATE SULFOTRANSFERASE"/>
    <property type="match status" value="1"/>
</dbReference>
<dbReference type="InterPro" id="IPR037359">
    <property type="entry name" value="NST/OST"/>
</dbReference>